<evidence type="ECO:0000256" key="11">
    <source>
        <dbReference type="ARBA" id="ARBA00023014"/>
    </source>
</evidence>
<dbReference type="Gene3D" id="1.10.10.920">
    <property type="match status" value="1"/>
</dbReference>
<dbReference type="SFLD" id="SFLDS00029">
    <property type="entry name" value="Radical_SAM"/>
    <property type="match status" value="1"/>
</dbReference>
<dbReference type="GO" id="GO:0004109">
    <property type="term" value="F:coproporphyrinogen oxidase activity"/>
    <property type="evidence" value="ECO:0007669"/>
    <property type="project" value="InterPro"/>
</dbReference>
<dbReference type="Pfam" id="PF04055">
    <property type="entry name" value="Radical_SAM"/>
    <property type="match status" value="1"/>
</dbReference>
<keyword evidence="6 14" id="KW-0963">Cytoplasm</keyword>
<keyword evidence="5 14" id="KW-0004">4Fe-4S</keyword>
<accession>A0A345ZQF3</accession>
<dbReference type="Gene3D" id="3.20.20.70">
    <property type="entry name" value="Aldolase class I"/>
    <property type="match status" value="1"/>
</dbReference>
<keyword evidence="9 14" id="KW-0560">Oxidoreductase</keyword>
<feature type="binding site" evidence="15">
    <location>
        <position position="135"/>
    </location>
    <ligand>
        <name>S-adenosyl-L-methionine</name>
        <dbReference type="ChEBI" id="CHEBI:59789"/>
        <label>1</label>
    </ligand>
</feature>
<dbReference type="InterPro" id="IPR010723">
    <property type="entry name" value="HemN_C"/>
</dbReference>
<dbReference type="GO" id="GO:0051989">
    <property type="term" value="F:coproporphyrinogen dehydrogenase activity"/>
    <property type="evidence" value="ECO:0007669"/>
    <property type="project" value="UniProtKB-EC"/>
</dbReference>
<dbReference type="SFLD" id="SFLDG01082">
    <property type="entry name" value="B12-binding_domain_containing"/>
    <property type="match status" value="1"/>
</dbReference>
<dbReference type="GO" id="GO:0005737">
    <property type="term" value="C:cytoplasm"/>
    <property type="evidence" value="ECO:0007669"/>
    <property type="project" value="UniProtKB-SubCell"/>
</dbReference>
<feature type="binding site" evidence="15">
    <location>
        <position position="233"/>
    </location>
    <ligand>
        <name>S-adenosyl-L-methionine</name>
        <dbReference type="ChEBI" id="CHEBI:59789"/>
        <label>2</label>
    </ligand>
</feature>
<evidence type="ECO:0000256" key="6">
    <source>
        <dbReference type="ARBA" id="ARBA00022490"/>
    </source>
</evidence>
<feature type="binding site" evidence="16">
    <location>
        <position position="57"/>
    </location>
    <ligand>
        <name>[4Fe-4S] cluster</name>
        <dbReference type="ChEBI" id="CHEBI:49883"/>
        <note>4Fe-4S-S-AdoMet</note>
    </ligand>
</feature>
<comment type="cofactor">
    <cofactor evidence="14 16">
        <name>[4Fe-4S] cluster</name>
        <dbReference type="ChEBI" id="CHEBI:49883"/>
    </cofactor>
    <text evidence="14 16">Binds 1 [4Fe-4S] cluster. The cluster is coordinated with 3 cysteines and an exchangeable S-adenosyl-L-methionine.</text>
</comment>
<keyword evidence="8 14" id="KW-0479">Metal-binding</keyword>
<evidence type="ECO:0000256" key="3">
    <source>
        <dbReference type="ARBA" id="ARBA00005493"/>
    </source>
</evidence>
<dbReference type="NCBIfam" id="TIGR00538">
    <property type="entry name" value="hemN"/>
    <property type="match status" value="1"/>
</dbReference>
<dbReference type="Pfam" id="PF06969">
    <property type="entry name" value="HemN_C"/>
    <property type="match status" value="1"/>
</dbReference>
<feature type="binding site" evidence="15">
    <location>
        <position position="162"/>
    </location>
    <ligand>
        <name>S-adenosyl-L-methionine</name>
        <dbReference type="ChEBI" id="CHEBI:59789"/>
        <label>2</label>
    </ligand>
</feature>
<evidence type="ECO:0000256" key="5">
    <source>
        <dbReference type="ARBA" id="ARBA00022485"/>
    </source>
</evidence>
<evidence type="ECO:0000256" key="10">
    <source>
        <dbReference type="ARBA" id="ARBA00023004"/>
    </source>
</evidence>
<feature type="binding site" evidence="15">
    <location>
        <position position="319"/>
    </location>
    <ligand>
        <name>S-adenosyl-L-methionine</name>
        <dbReference type="ChEBI" id="CHEBI:59789"/>
        <label>1</label>
    </ligand>
</feature>
<dbReference type="InterPro" id="IPR013785">
    <property type="entry name" value="Aldolase_TIM"/>
</dbReference>
<proteinExistence type="inferred from homology"/>
<dbReference type="PROSITE" id="PS51918">
    <property type="entry name" value="RADICAL_SAM"/>
    <property type="match status" value="1"/>
</dbReference>
<organism evidence="18 19">
    <name type="scientific">Pseudolabrys taiwanensis</name>
    <dbReference type="NCBI Taxonomy" id="331696"/>
    <lineage>
        <taxon>Bacteria</taxon>
        <taxon>Pseudomonadati</taxon>
        <taxon>Pseudomonadota</taxon>
        <taxon>Alphaproteobacteria</taxon>
        <taxon>Hyphomicrobiales</taxon>
        <taxon>Xanthobacteraceae</taxon>
        <taxon>Pseudolabrys</taxon>
    </lineage>
</organism>
<dbReference type="Proteomes" id="UP000254889">
    <property type="component" value="Chromosome"/>
</dbReference>
<evidence type="ECO:0000256" key="13">
    <source>
        <dbReference type="ARBA" id="ARBA00048321"/>
    </source>
</evidence>
<dbReference type="PIRSF" id="PIRSF000167">
    <property type="entry name" value="HemN"/>
    <property type="match status" value="1"/>
</dbReference>
<dbReference type="PANTHER" id="PTHR13932:SF6">
    <property type="entry name" value="OXYGEN-INDEPENDENT COPROPORPHYRINOGEN III OXIDASE"/>
    <property type="match status" value="1"/>
</dbReference>
<dbReference type="KEGG" id="ptaw:DW352_00630"/>
<evidence type="ECO:0000313" key="18">
    <source>
        <dbReference type="EMBL" id="AXK79150.1"/>
    </source>
</evidence>
<evidence type="ECO:0000256" key="4">
    <source>
        <dbReference type="ARBA" id="ARBA00011245"/>
    </source>
</evidence>
<dbReference type="SMART" id="SM00729">
    <property type="entry name" value="Elp3"/>
    <property type="match status" value="1"/>
</dbReference>
<evidence type="ECO:0000256" key="16">
    <source>
        <dbReference type="PIRSR" id="PIRSR000167-2"/>
    </source>
</evidence>
<gene>
    <name evidence="18" type="primary">hemN</name>
    <name evidence="18" type="ORF">DW352_00630</name>
</gene>
<keyword evidence="19" id="KW-1185">Reference proteome</keyword>
<feature type="domain" description="Radical SAM core" evidence="17">
    <location>
        <begin position="38"/>
        <end position="273"/>
    </location>
</feature>
<evidence type="ECO:0000256" key="12">
    <source>
        <dbReference type="ARBA" id="ARBA00023244"/>
    </source>
</evidence>
<evidence type="ECO:0000256" key="2">
    <source>
        <dbReference type="ARBA" id="ARBA00004785"/>
    </source>
</evidence>
<dbReference type="OrthoDB" id="9808022at2"/>
<evidence type="ECO:0000256" key="1">
    <source>
        <dbReference type="ARBA" id="ARBA00004496"/>
    </source>
</evidence>
<dbReference type="InterPro" id="IPR006638">
    <property type="entry name" value="Elp3/MiaA/NifB-like_rSAM"/>
</dbReference>
<comment type="pathway">
    <text evidence="2 14">Porphyrin-containing compound metabolism; protoporphyrin-IX biosynthesis; protoporphyrinogen-IX from coproporphyrinogen-III (AdoMet route): step 1/1.</text>
</comment>
<dbReference type="InterPro" id="IPR004558">
    <property type="entry name" value="Coprogen_oxidase_HemN"/>
</dbReference>
<comment type="similarity">
    <text evidence="3 14">Belongs to the anaerobic coproporphyrinogen-III oxidase family.</text>
</comment>
<dbReference type="UniPathway" id="UPA00251">
    <property type="reaction ID" value="UER00323"/>
</dbReference>
<protein>
    <recommendedName>
        <fullName evidence="14">Coproporphyrinogen-III oxidase</fullName>
        <ecNumber evidence="14">1.3.98.3</ecNumber>
    </recommendedName>
</protein>
<dbReference type="GO" id="GO:0051539">
    <property type="term" value="F:4 iron, 4 sulfur cluster binding"/>
    <property type="evidence" value="ECO:0007669"/>
    <property type="project" value="UniProtKB-KW"/>
</dbReference>
<feature type="binding site" evidence="15">
    <location>
        <position position="199"/>
    </location>
    <ligand>
        <name>S-adenosyl-L-methionine</name>
        <dbReference type="ChEBI" id="CHEBI:59789"/>
        <label>2</label>
    </ligand>
</feature>
<dbReference type="AlphaFoldDB" id="A0A345ZQF3"/>
<evidence type="ECO:0000256" key="8">
    <source>
        <dbReference type="ARBA" id="ARBA00022723"/>
    </source>
</evidence>
<evidence type="ECO:0000256" key="7">
    <source>
        <dbReference type="ARBA" id="ARBA00022691"/>
    </source>
</evidence>
<feature type="binding site" evidence="15">
    <location>
        <position position="174"/>
    </location>
    <ligand>
        <name>S-adenosyl-L-methionine</name>
        <dbReference type="ChEBI" id="CHEBI:59789"/>
        <label>2</label>
    </ligand>
</feature>
<sequence length="440" mass="47399">MSLALAERNVPRYTSYPTAPHFTAAVDGDVYAEWLAALPPTATLSLYIHVPFCTELCHYCGCNTRAVRRREPVETYAERLLEEIELLDGLVGRKLTHLHWGGGTPSILGPALLETIAAKLASRFDLSALKEHAIELDPRRLDRALVRSLQAIGVTRASLGVQDASAHVQQAIGRIQPFELVARAADWLRAAGIANLNIDLMYGLPTQTVRDVVHSAQLAAALGAQRLALFGYAHVPWFKSHQKLIDEAALPGLAERLQQADAAAETLCRVGYEAVGLDHFALPDDELAIAARTGTLRRNFQGYTVDEADALIGLGASAIGRLPQGFVQNAPDLGGYSRTVADGRFPIVKGLALSDEDRLRAHLIERLMCDLALDLNAVEGGVGRFASELAALAPLADEGLLTIDGGRIEVTARGRAYVRIAAAVFDSYLAASQKKHSIAV</sequence>
<feature type="binding site" evidence="15">
    <location>
        <begin position="103"/>
        <end position="104"/>
    </location>
    <ligand>
        <name>S-adenosyl-L-methionine</name>
        <dbReference type="ChEBI" id="CHEBI:59789"/>
        <label>2</label>
    </ligand>
</feature>
<feature type="binding site" evidence="15">
    <location>
        <position position="47"/>
    </location>
    <ligand>
        <name>S-adenosyl-L-methionine</name>
        <dbReference type="ChEBI" id="CHEBI:59789"/>
        <label>1</label>
    </ligand>
</feature>
<keyword evidence="7 14" id="KW-0949">S-adenosyl-L-methionine</keyword>
<evidence type="ECO:0000256" key="9">
    <source>
        <dbReference type="ARBA" id="ARBA00023002"/>
    </source>
</evidence>
<evidence type="ECO:0000313" key="19">
    <source>
        <dbReference type="Proteomes" id="UP000254889"/>
    </source>
</evidence>
<dbReference type="InterPro" id="IPR007197">
    <property type="entry name" value="rSAM"/>
</dbReference>
<dbReference type="RefSeq" id="WP_115687556.1">
    <property type="nucleotide sequence ID" value="NZ_CP031417.1"/>
</dbReference>
<dbReference type="CDD" id="cd01335">
    <property type="entry name" value="Radical_SAM"/>
    <property type="match status" value="1"/>
</dbReference>
<comment type="catalytic activity">
    <reaction evidence="13 14">
        <text>coproporphyrinogen III + 2 S-adenosyl-L-methionine = protoporphyrinogen IX + 2 5'-deoxyadenosine + 2 L-methionine + 2 CO2</text>
        <dbReference type="Rhea" id="RHEA:15425"/>
        <dbReference type="ChEBI" id="CHEBI:16526"/>
        <dbReference type="ChEBI" id="CHEBI:17319"/>
        <dbReference type="ChEBI" id="CHEBI:57307"/>
        <dbReference type="ChEBI" id="CHEBI:57309"/>
        <dbReference type="ChEBI" id="CHEBI:57844"/>
        <dbReference type="ChEBI" id="CHEBI:59789"/>
        <dbReference type="EC" id="1.3.98.3"/>
    </reaction>
</comment>
<feature type="binding site" evidence="15">
    <location>
        <begin position="59"/>
        <end position="61"/>
    </location>
    <ligand>
        <name>S-adenosyl-L-methionine</name>
        <dbReference type="ChEBI" id="CHEBI:59789"/>
        <label>2</label>
    </ligand>
</feature>
<dbReference type="EMBL" id="CP031417">
    <property type="protein sequence ID" value="AXK79150.1"/>
    <property type="molecule type" value="Genomic_DNA"/>
</dbReference>
<feature type="binding site" evidence="16">
    <location>
        <position position="60"/>
    </location>
    <ligand>
        <name>[4Fe-4S] cluster</name>
        <dbReference type="ChEBI" id="CHEBI:49883"/>
        <note>4Fe-4S-S-AdoMet</note>
    </ligand>
</feature>
<comment type="subcellular location">
    <subcellularLocation>
        <location evidence="1 14">Cytoplasm</location>
    </subcellularLocation>
</comment>
<evidence type="ECO:0000256" key="15">
    <source>
        <dbReference type="PIRSR" id="PIRSR000167-1"/>
    </source>
</evidence>
<dbReference type="GO" id="GO:0046872">
    <property type="term" value="F:metal ion binding"/>
    <property type="evidence" value="ECO:0007669"/>
    <property type="project" value="UniProtKB-KW"/>
</dbReference>
<dbReference type="GO" id="GO:0006782">
    <property type="term" value="P:protoporphyrinogen IX biosynthetic process"/>
    <property type="evidence" value="ECO:0007669"/>
    <property type="project" value="UniProtKB-UniPathway"/>
</dbReference>
<feature type="binding site" evidence="15">
    <location>
        <position position="102"/>
    </location>
    <ligand>
        <name>S-adenosyl-L-methionine</name>
        <dbReference type="ChEBI" id="CHEBI:59789"/>
        <label>1</label>
    </ligand>
</feature>
<dbReference type="PANTHER" id="PTHR13932">
    <property type="entry name" value="COPROPORPHYRINIGEN III OXIDASE"/>
    <property type="match status" value="1"/>
</dbReference>
<evidence type="ECO:0000256" key="14">
    <source>
        <dbReference type="PIRNR" id="PIRNR000167"/>
    </source>
</evidence>
<comment type="subunit">
    <text evidence="4">Monomer.</text>
</comment>
<name>A0A345ZQF3_9HYPH</name>
<keyword evidence="11 14" id="KW-0411">Iron-sulfur</keyword>
<dbReference type="InterPro" id="IPR058240">
    <property type="entry name" value="rSAM_sf"/>
</dbReference>
<dbReference type="InterPro" id="IPR034505">
    <property type="entry name" value="Coproporphyrinogen-III_oxidase"/>
</dbReference>
<keyword evidence="10 14" id="KW-0408">Iron</keyword>
<keyword evidence="12 14" id="KW-0627">Porphyrin biosynthesis</keyword>
<dbReference type="SFLD" id="SFLDG01065">
    <property type="entry name" value="anaerobic_coproporphyrinogen-I"/>
    <property type="match status" value="1"/>
</dbReference>
<evidence type="ECO:0000259" key="17">
    <source>
        <dbReference type="PROSITE" id="PS51918"/>
    </source>
</evidence>
<feature type="binding site" evidence="16">
    <location>
        <position position="53"/>
    </location>
    <ligand>
        <name>[4Fe-4S] cluster</name>
        <dbReference type="ChEBI" id="CHEBI:49883"/>
        <note>4Fe-4S-S-AdoMet</note>
    </ligand>
</feature>
<dbReference type="EC" id="1.3.98.3" evidence="14"/>
<dbReference type="SUPFAM" id="SSF102114">
    <property type="entry name" value="Radical SAM enzymes"/>
    <property type="match status" value="1"/>
</dbReference>
<reference evidence="18 19" key="1">
    <citation type="submission" date="2018-07" db="EMBL/GenBank/DDBJ databases">
        <authorList>
            <person name="Quirk P.G."/>
            <person name="Krulwich T.A."/>
        </authorList>
    </citation>
    <scope>NUCLEOTIDE SEQUENCE [LARGE SCALE GENOMIC DNA]</scope>
    <source>
        <strain evidence="18 19">CC-BB4</strain>
    </source>
</reference>